<keyword evidence="1" id="KW-1185">Reference proteome</keyword>
<protein>
    <submittedName>
        <fullName evidence="2">Ovule protein</fullName>
    </submittedName>
</protein>
<evidence type="ECO:0000313" key="2">
    <source>
        <dbReference type="WBParaSite" id="SVE_1999100.1"/>
    </source>
</evidence>
<dbReference type="AlphaFoldDB" id="A0A0K0G5H3"/>
<dbReference type="WBParaSite" id="SVE_1999100.1">
    <property type="protein sequence ID" value="SVE_1999100.1"/>
    <property type="gene ID" value="SVE_1999100"/>
</dbReference>
<evidence type="ECO:0000313" key="1">
    <source>
        <dbReference type="Proteomes" id="UP000035680"/>
    </source>
</evidence>
<accession>A0A0K0G5H3</accession>
<dbReference type="Proteomes" id="UP000035680">
    <property type="component" value="Unassembled WGS sequence"/>
</dbReference>
<organism evidence="1 2">
    <name type="scientific">Strongyloides venezuelensis</name>
    <name type="common">Threadworm</name>
    <dbReference type="NCBI Taxonomy" id="75913"/>
    <lineage>
        <taxon>Eukaryota</taxon>
        <taxon>Metazoa</taxon>
        <taxon>Ecdysozoa</taxon>
        <taxon>Nematoda</taxon>
        <taxon>Chromadorea</taxon>
        <taxon>Rhabditida</taxon>
        <taxon>Tylenchina</taxon>
        <taxon>Panagrolaimomorpha</taxon>
        <taxon>Strongyloidoidea</taxon>
        <taxon>Strongyloididae</taxon>
        <taxon>Strongyloides</taxon>
    </lineage>
</organism>
<proteinExistence type="predicted"/>
<reference evidence="1" key="1">
    <citation type="submission" date="2014-07" db="EMBL/GenBank/DDBJ databases">
        <authorList>
            <person name="Martin A.A"/>
            <person name="De Silva N."/>
        </authorList>
    </citation>
    <scope>NUCLEOTIDE SEQUENCE</scope>
</reference>
<reference evidence="2" key="2">
    <citation type="submission" date="2015-08" db="UniProtKB">
        <authorList>
            <consortium name="WormBaseParasite"/>
        </authorList>
    </citation>
    <scope>IDENTIFICATION</scope>
</reference>
<name>A0A0K0G5H3_STRVS</name>
<sequence length="92" mass="10709">MASSRWVGCLEILVESDFFNIVNSDNVLFLAIQSTRMFSIVVERFIFITSKEEFSAFIAESIVCSNVWLVRNFRMRFFAVYMALSFSPLLMK</sequence>